<comment type="caution">
    <text evidence="2">The sequence shown here is derived from an EMBL/GenBank/DDBJ whole genome shotgun (WGS) entry which is preliminary data.</text>
</comment>
<feature type="region of interest" description="Disordered" evidence="1">
    <location>
        <begin position="214"/>
        <end position="283"/>
    </location>
</feature>
<feature type="region of interest" description="Disordered" evidence="1">
    <location>
        <begin position="384"/>
        <end position="427"/>
    </location>
</feature>
<feature type="region of interest" description="Disordered" evidence="1">
    <location>
        <begin position="49"/>
        <end position="145"/>
    </location>
</feature>
<protein>
    <submittedName>
        <fullName evidence="2">Uncharacterized protein</fullName>
    </submittedName>
</protein>
<sequence length="729" mass="78751">MATSQYVGPKYGEKGAQMRIYPQRHQAPKALQRAMGNDKMCMEMCPSPGLHLDKLGDRADPLPPERKKMYEKKKARVQAARAKAIRSQKGGIKSPRKTVAKRKPLPIENTTPPPEQPPPLMTVFPSAPPPPAPQLSASQSDTSIDSRAQSPILPRLTFSYSVPSVTLDSCHPTGTASTGPELVYKPRQTGKDVMTENVLNATYFEFYVGPQSGHASDHVLSHHSPSPTSTQSLESDCGTPSTVESPRSLGTWVDGQTPTPRSPSTPEQVDRRPSVAQEDVDSEDLFNEVYQSFFVPRSSWSRPPPTLELEHGDMNPQSVVPETPHVARTTVQHIPDRHYYPPQPQPATRSPPDLRTRDSMPKATAVGTPEHLYVPAAATSGVVPGHQQLGTAGKDAASATGSPGVRRPERATFNRHHAPRPYPSHSDRVIAGHAHLNQSLASAENSAIIRSAGYGTLPLAGALARQAQVGQPDGSAIGDHAPPDNARHLSTRSSSSHPHSVHTNSVPLACTITAPLVNSINHHQFGAPTMMSTQRSQPTRTSKSAYSELAHALIDDHSITALVEQAGVGYVHPYAAQVGSGDIADPTMRTPRFFAWHAHPHSDLPIASQPILTDPTGSGIDVAAVPGTSRTHATNNEDVTRTFEGRLEECEPFCPDIMAPPLGMDFATRQDLDETHLGEPSAGSQSDLRQQFLTASTWQDAYCKIFYPYSHLPTGPSFDFTPASMQGLS</sequence>
<feature type="compositionally biased region" description="Pro residues" evidence="1">
    <location>
        <begin position="111"/>
        <end position="133"/>
    </location>
</feature>
<accession>A0A2G8RUX6</accession>
<feature type="compositionally biased region" description="Polar residues" evidence="1">
    <location>
        <begin position="254"/>
        <end position="267"/>
    </location>
</feature>
<feature type="region of interest" description="Disordered" evidence="1">
    <location>
        <begin position="470"/>
        <end position="503"/>
    </location>
</feature>
<evidence type="ECO:0000313" key="3">
    <source>
        <dbReference type="Proteomes" id="UP000230002"/>
    </source>
</evidence>
<feature type="compositionally biased region" description="Low complexity" evidence="1">
    <location>
        <begin position="222"/>
        <end position="233"/>
    </location>
</feature>
<dbReference type="Proteomes" id="UP000230002">
    <property type="component" value="Unassembled WGS sequence"/>
</dbReference>
<feature type="region of interest" description="Disordered" evidence="1">
    <location>
        <begin position="333"/>
        <end position="360"/>
    </location>
</feature>
<evidence type="ECO:0000313" key="2">
    <source>
        <dbReference type="EMBL" id="PIL25284.1"/>
    </source>
</evidence>
<dbReference type="EMBL" id="AYKW01000056">
    <property type="protein sequence ID" value="PIL25284.1"/>
    <property type="molecule type" value="Genomic_DNA"/>
</dbReference>
<name>A0A2G8RUX6_9APHY</name>
<evidence type="ECO:0000256" key="1">
    <source>
        <dbReference type="SAM" id="MobiDB-lite"/>
    </source>
</evidence>
<reference evidence="2 3" key="1">
    <citation type="journal article" date="2015" name="Sci. Rep.">
        <title>Chromosome-level genome map provides insights into diverse defense mechanisms in the medicinal fungus Ganoderma sinense.</title>
        <authorList>
            <person name="Zhu Y."/>
            <person name="Xu J."/>
            <person name="Sun C."/>
            <person name="Zhou S."/>
            <person name="Xu H."/>
            <person name="Nelson D.R."/>
            <person name="Qian J."/>
            <person name="Song J."/>
            <person name="Luo H."/>
            <person name="Xiang L."/>
            <person name="Li Y."/>
            <person name="Xu Z."/>
            <person name="Ji A."/>
            <person name="Wang L."/>
            <person name="Lu S."/>
            <person name="Hayward A."/>
            <person name="Sun W."/>
            <person name="Li X."/>
            <person name="Schwartz D.C."/>
            <person name="Wang Y."/>
            <person name="Chen S."/>
        </authorList>
    </citation>
    <scope>NUCLEOTIDE SEQUENCE [LARGE SCALE GENOMIC DNA]</scope>
    <source>
        <strain evidence="2 3">ZZ0214-1</strain>
    </source>
</reference>
<keyword evidence="3" id="KW-1185">Reference proteome</keyword>
<feature type="compositionally biased region" description="Basic residues" evidence="1">
    <location>
        <begin position="94"/>
        <end position="104"/>
    </location>
</feature>
<feature type="compositionally biased region" description="Low complexity" evidence="1">
    <location>
        <begin position="491"/>
        <end position="503"/>
    </location>
</feature>
<proteinExistence type="predicted"/>
<dbReference type="AlphaFoldDB" id="A0A2G8RUX6"/>
<feature type="compositionally biased region" description="Basic and acidic residues" evidence="1">
    <location>
        <begin position="51"/>
        <end position="68"/>
    </location>
</feature>
<organism evidence="2 3">
    <name type="scientific">Ganoderma sinense ZZ0214-1</name>
    <dbReference type="NCBI Taxonomy" id="1077348"/>
    <lineage>
        <taxon>Eukaryota</taxon>
        <taxon>Fungi</taxon>
        <taxon>Dikarya</taxon>
        <taxon>Basidiomycota</taxon>
        <taxon>Agaricomycotina</taxon>
        <taxon>Agaricomycetes</taxon>
        <taxon>Polyporales</taxon>
        <taxon>Polyporaceae</taxon>
        <taxon>Ganoderma</taxon>
    </lineage>
</organism>
<gene>
    <name evidence="2" type="ORF">GSI_13173</name>
</gene>
<dbReference type="OrthoDB" id="2766169at2759"/>